<dbReference type="PANTHER" id="PTHR48075:SF5">
    <property type="entry name" value="3-HYDROXYBUTYRYL-COA DEHYDROGENASE"/>
    <property type="match status" value="1"/>
</dbReference>
<dbReference type="InterPro" id="IPR008927">
    <property type="entry name" value="6-PGluconate_DH-like_C_sf"/>
</dbReference>
<comment type="caution">
    <text evidence="7">The sequence shown here is derived from an EMBL/GenBank/DDBJ whole genome shotgun (WGS) entry which is preliminary data.</text>
</comment>
<dbReference type="GO" id="GO:0070403">
    <property type="term" value="F:NAD+ binding"/>
    <property type="evidence" value="ECO:0007669"/>
    <property type="project" value="InterPro"/>
</dbReference>
<accession>A0A2W2H472</accession>
<evidence type="ECO:0000259" key="6">
    <source>
        <dbReference type="Pfam" id="PF02737"/>
    </source>
</evidence>
<name>A0A2W2H472_9ACTN</name>
<sequence>MNPKTIAVTGGGVMGAQIAQVLAVHGHTVRIHDLDDRRLAAARERIVDGRFGLRASVAKGKLTEQESQAAADRLSYTTDLAAACDGVDLVQEAVPEDMGLKVRVFRRLDEVSPPGAVLLSNTAGLPVSALAYATDRPALVFGWHWFQPCAVMRCAELVVHDRVDPEALAAVTAVAESCGRRPVAVHDQPLAWGFVANRINAAVRREADQIVAEGVATPEQVDAIMRDALRWPMGPFEMRGAAALG</sequence>
<dbReference type="EMBL" id="POUA01000182">
    <property type="protein sequence ID" value="PZG41057.1"/>
    <property type="molecule type" value="Genomic_DNA"/>
</dbReference>
<dbReference type="Gene3D" id="1.10.1040.10">
    <property type="entry name" value="N-(1-d-carboxylethyl)-l-norvaline Dehydrogenase, domain 2"/>
    <property type="match status" value="1"/>
</dbReference>
<comment type="pathway">
    <text evidence="1">Lipid metabolism; butanoate metabolism.</text>
</comment>
<dbReference type="Pfam" id="PF00725">
    <property type="entry name" value="3HCDH"/>
    <property type="match status" value="1"/>
</dbReference>
<evidence type="ECO:0000256" key="1">
    <source>
        <dbReference type="ARBA" id="ARBA00005086"/>
    </source>
</evidence>
<dbReference type="Gene3D" id="3.40.50.720">
    <property type="entry name" value="NAD(P)-binding Rossmann-like Domain"/>
    <property type="match status" value="1"/>
</dbReference>
<dbReference type="Proteomes" id="UP000248544">
    <property type="component" value="Unassembled WGS sequence"/>
</dbReference>
<dbReference type="AlphaFoldDB" id="A0A2W2H472"/>
<dbReference type="InterPro" id="IPR013328">
    <property type="entry name" value="6PGD_dom2"/>
</dbReference>
<reference evidence="7 8" key="1">
    <citation type="submission" date="2018-01" db="EMBL/GenBank/DDBJ databases">
        <title>Draft genome sequence of Sphaerisporangium sp. 7K107.</title>
        <authorList>
            <person name="Sahin N."/>
            <person name="Saygin H."/>
            <person name="Ay H."/>
        </authorList>
    </citation>
    <scope>NUCLEOTIDE SEQUENCE [LARGE SCALE GENOMIC DNA]</scope>
    <source>
        <strain evidence="7 8">7K107</strain>
    </source>
</reference>
<dbReference type="PANTHER" id="PTHR48075">
    <property type="entry name" value="3-HYDROXYACYL-COA DEHYDROGENASE FAMILY PROTEIN"/>
    <property type="match status" value="1"/>
</dbReference>
<dbReference type="SUPFAM" id="SSF48179">
    <property type="entry name" value="6-phosphogluconate dehydrogenase C-terminal domain-like"/>
    <property type="match status" value="1"/>
</dbReference>
<evidence type="ECO:0000313" key="7">
    <source>
        <dbReference type="EMBL" id="PZG41057.1"/>
    </source>
</evidence>
<evidence type="ECO:0000256" key="2">
    <source>
        <dbReference type="ARBA" id="ARBA00009463"/>
    </source>
</evidence>
<feature type="domain" description="3-hydroxyacyl-CoA dehydrogenase C-terminal" evidence="5">
    <location>
        <begin position="193"/>
        <end position="238"/>
    </location>
</feature>
<dbReference type="GO" id="GO:0016616">
    <property type="term" value="F:oxidoreductase activity, acting on the CH-OH group of donors, NAD or NADP as acceptor"/>
    <property type="evidence" value="ECO:0007669"/>
    <property type="project" value="InterPro"/>
</dbReference>
<evidence type="ECO:0000259" key="5">
    <source>
        <dbReference type="Pfam" id="PF00725"/>
    </source>
</evidence>
<evidence type="ECO:0000256" key="3">
    <source>
        <dbReference type="ARBA" id="ARBA00023002"/>
    </source>
</evidence>
<dbReference type="InterPro" id="IPR006108">
    <property type="entry name" value="3HC_DH_C"/>
</dbReference>
<comment type="similarity">
    <text evidence="2">Belongs to the 3-hydroxyacyl-CoA dehydrogenase family.</text>
</comment>
<feature type="domain" description="3-hydroxyacyl-CoA dehydrogenase NAD binding" evidence="6">
    <location>
        <begin position="5"/>
        <end position="187"/>
    </location>
</feature>
<evidence type="ECO:0000256" key="4">
    <source>
        <dbReference type="PIRSR" id="PIRSR000105-1"/>
    </source>
</evidence>
<dbReference type="GO" id="GO:0006631">
    <property type="term" value="P:fatty acid metabolic process"/>
    <property type="evidence" value="ECO:0007669"/>
    <property type="project" value="InterPro"/>
</dbReference>
<organism evidence="7 8">
    <name type="scientific">Spongiactinospora gelatinilytica</name>
    <dbReference type="NCBI Taxonomy" id="2666298"/>
    <lineage>
        <taxon>Bacteria</taxon>
        <taxon>Bacillati</taxon>
        <taxon>Actinomycetota</taxon>
        <taxon>Actinomycetes</taxon>
        <taxon>Streptosporangiales</taxon>
        <taxon>Streptosporangiaceae</taxon>
        <taxon>Spongiactinospora</taxon>
    </lineage>
</organism>
<dbReference type="SUPFAM" id="SSF51735">
    <property type="entry name" value="NAD(P)-binding Rossmann-fold domains"/>
    <property type="match status" value="1"/>
</dbReference>
<feature type="site" description="Important for catalytic activity" evidence="4">
    <location>
        <position position="144"/>
    </location>
</feature>
<dbReference type="PIRSF" id="PIRSF000105">
    <property type="entry name" value="HCDH"/>
    <property type="match status" value="1"/>
</dbReference>
<dbReference type="Pfam" id="PF02737">
    <property type="entry name" value="3HCDH_N"/>
    <property type="match status" value="1"/>
</dbReference>
<dbReference type="InterPro" id="IPR006176">
    <property type="entry name" value="3-OHacyl-CoA_DH_NAD-bd"/>
</dbReference>
<keyword evidence="8" id="KW-1185">Reference proteome</keyword>
<protein>
    <submittedName>
        <fullName evidence="7">3-hydroxybutyryl-CoA dehydrogenase</fullName>
    </submittedName>
</protein>
<dbReference type="InterPro" id="IPR036291">
    <property type="entry name" value="NAD(P)-bd_dom_sf"/>
</dbReference>
<proteinExistence type="inferred from homology"/>
<dbReference type="InterPro" id="IPR022694">
    <property type="entry name" value="3-OHacyl-CoA_DH"/>
</dbReference>
<evidence type="ECO:0000313" key="8">
    <source>
        <dbReference type="Proteomes" id="UP000248544"/>
    </source>
</evidence>
<dbReference type="RefSeq" id="WP_111169318.1">
    <property type="nucleotide sequence ID" value="NZ_POUA01000182.1"/>
</dbReference>
<keyword evidence="3" id="KW-0560">Oxidoreductase</keyword>
<gene>
    <name evidence="7" type="ORF">C1I98_21960</name>
</gene>